<comment type="caution">
    <text evidence="2">The sequence shown here is derived from an EMBL/GenBank/DDBJ whole genome shotgun (WGS) entry which is preliminary data.</text>
</comment>
<dbReference type="AlphaFoldDB" id="A0AAI8YID9"/>
<organism evidence="2 3">
    <name type="scientific">Anthostomella pinea</name>
    <dbReference type="NCBI Taxonomy" id="933095"/>
    <lineage>
        <taxon>Eukaryota</taxon>
        <taxon>Fungi</taxon>
        <taxon>Dikarya</taxon>
        <taxon>Ascomycota</taxon>
        <taxon>Pezizomycotina</taxon>
        <taxon>Sordariomycetes</taxon>
        <taxon>Xylariomycetidae</taxon>
        <taxon>Xylariales</taxon>
        <taxon>Xylariaceae</taxon>
        <taxon>Anthostomella</taxon>
    </lineage>
</organism>
<gene>
    <name evidence="2" type="ORF">KHLLAP_LOCUS6362</name>
</gene>
<dbReference type="EMBL" id="CAUWAG010000008">
    <property type="protein sequence ID" value="CAJ2505894.1"/>
    <property type="molecule type" value="Genomic_DNA"/>
</dbReference>
<evidence type="ECO:0000313" key="3">
    <source>
        <dbReference type="Proteomes" id="UP001295740"/>
    </source>
</evidence>
<sequence>MPHVRSEISNRLTSGRSELEAMGAPRGDASSQGLYLVKLASRFQAFTRCALDGYYVGEPLFQTKPSLKLITALVKLNERFSDDFWRKGHRQYFESAWDDEGETILSSSSNNASAQSPTTLKE</sequence>
<dbReference type="Proteomes" id="UP001295740">
    <property type="component" value="Unassembled WGS sequence"/>
</dbReference>
<protein>
    <submittedName>
        <fullName evidence="2">Uu.00g000240.m01.CDS01</fullName>
    </submittedName>
</protein>
<evidence type="ECO:0000313" key="2">
    <source>
        <dbReference type="EMBL" id="CAJ2505894.1"/>
    </source>
</evidence>
<keyword evidence="3" id="KW-1185">Reference proteome</keyword>
<reference evidence="2" key="1">
    <citation type="submission" date="2023-10" db="EMBL/GenBank/DDBJ databases">
        <authorList>
            <person name="Hackl T."/>
        </authorList>
    </citation>
    <scope>NUCLEOTIDE SEQUENCE</scope>
</reference>
<accession>A0AAI8YID9</accession>
<feature type="region of interest" description="Disordered" evidence="1">
    <location>
        <begin position="1"/>
        <end position="28"/>
    </location>
</feature>
<proteinExistence type="predicted"/>
<evidence type="ECO:0000256" key="1">
    <source>
        <dbReference type="SAM" id="MobiDB-lite"/>
    </source>
</evidence>
<name>A0AAI8YID9_9PEZI</name>